<evidence type="ECO:0000313" key="2">
    <source>
        <dbReference type="Proteomes" id="UP000008457"/>
    </source>
</evidence>
<dbReference type="KEGG" id="mas:Mahau_1547"/>
<dbReference type="STRING" id="697281.Mahau_1547"/>
<reference evidence="2" key="1">
    <citation type="submission" date="2010-11" db="EMBL/GenBank/DDBJ databases">
        <title>The complete genome of Mahella australiensis DSM 15567.</title>
        <authorList>
            <consortium name="US DOE Joint Genome Institute (JGI-PGF)"/>
            <person name="Lucas S."/>
            <person name="Copeland A."/>
            <person name="Lapidus A."/>
            <person name="Bruce D."/>
            <person name="Goodwin L."/>
            <person name="Pitluck S."/>
            <person name="Kyrpides N."/>
            <person name="Mavromatis K."/>
            <person name="Pagani I."/>
            <person name="Ivanova N."/>
            <person name="Teshima H."/>
            <person name="Brettin T."/>
            <person name="Detter J.C."/>
            <person name="Han C."/>
            <person name="Tapia R."/>
            <person name="Land M."/>
            <person name="Hauser L."/>
            <person name="Markowitz V."/>
            <person name="Cheng J.-F."/>
            <person name="Hugenholtz P."/>
            <person name="Woyke T."/>
            <person name="Wu D."/>
            <person name="Spring S."/>
            <person name="Pukall R."/>
            <person name="Steenblock K."/>
            <person name="Schneider S."/>
            <person name="Klenk H.-P."/>
            <person name="Eisen J.A."/>
        </authorList>
    </citation>
    <scope>NUCLEOTIDE SEQUENCE [LARGE SCALE GENOMIC DNA]</scope>
    <source>
        <strain evidence="2">DSM 15567 / CIP 107919 / 50-1 BON</strain>
    </source>
</reference>
<sequence>MPKEKPFSTMMSLNNGIQIVGRMFCEQKELF</sequence>
<evidence type="ECO:0000313" key="1">
    <source>
        <dbReference type="EMBL" id="AEE96736.1"/>
    </source>
</evidence>
<accession>F3ZYX7</accession>
<name>F3ZYX7_MAHA5</name>
<dbReference type="AlphaFoldDB" id="F3ZYX7"/>
<reference evidence="1 2" key="2">
    <citation type="journal article" date="2011" name="Stand. Genomic Sci.">
        <title>Complete genome sequence of Mahella australiensis type strain (50-1 BON).</title>
        <authorList>
            <person name="Sikorski J."/>
            <person name="Teshima H."/>
            <person name="Nolan M."/>
            <person name="Lucas S."/>
            <person name="Hammon N."/>
            <person name="Deshpande S."/>
            <person name="Cheng J.F."/>
            <person name="Pitluck S."/>
            <person name="Liolios K."/>
            <person name="Pagani I."/>
            <person name="Ivanova N."/>
            <person name="Huntemann M."/>
            <person name="Mavromatis K."/>
            <person name="Ovchinikova G."/>
            <person name="Pati A."/>
            <person name="Tapia R."/>
            <person name="Han C."/>
            <person name="Goodwin L."/>
            <person name="Chen A."/>
            <person name="Palaniappan K."/>
            <person name="Land M."/>
            <person name="Hauser L."/>
            <person name="Ngatchou-Djao O.D."/>
            <person name="Rohde M."/>
            <person name="Pukall R."/>
            <person name="Spring S."/>
            <person name="Abt B."/>
            <person name="Goker M."/>
            <person name="Detter J.C."/>
            <person name="Woyke T."/>
            <person name="Bristow J."/>
            <person name="Markowitz V."/>
            <person name="Hugenholtz P."/>
            <person name="Eisen J.A."/>
            <person name="Kyrpides N.C."/>
            <person name="Klenk H.P."/>
            <person name="Lapidus A."/>
        </authorList>
    </citation>
    <scope>NUCLEOTIDE SEQUENCE [LARGE SCALE GENOMIC DNA]</scope>
    <source>
        <strain evidence="2">DSM 15567 / CIP 107919 / 50-1 BON</strain>
    </source>
</reference>
<dbReference type="EMBL" id="CP002360">
    <property type="protein sequence ID" value="AEE96736.1"/>
    <property type="molecule type" value="Genomic_DNA"/>
</dbReference>
<dbReference type="Proteomes" id="UP000008457">
    <property type="component" value="Chromosome"/>
</dbReference>
<keyword evidence="2" id="KW-1185">Reference proteome</keyword>
<organism evidence="1 2">
    <name type="scientific">Mahella australiensis (strain DSM 15567 / CIP 107919 / 50-1 BON)</name>
    <dbReference type="NCBI Taxonomy" id="697281"/>
    <lineage>
        <taxon>Bacteria</taxon>
        <taxon>Bacillati</taxon>
        <taxon>Bacillota</taxon>
        <taxon>Clostridia</taxon>
        <taxon>Thermoanaerobacterales</taxon>
        <taxon>Thermoanaerobacterales Family IV. Incertae Sedis</taxon>
        <taxon>Mahella</taxon>
    </lineage>
</organism>
<dbReference type="HOGENOM" id="CLU_3397279_0_0_9"/>
<gene>
    <name evidence="1" type="ordered locus">Mahau_1547</name>
</gene>
<protein>
    <submittedName>
        <fullName evidence="1">Uncharacterized protein</fullName>
    </submittedName>
</protein>
<proteinExistence type="predicted"/>